<accession>A0A672V3P9</accession>
<reference evidence="2 3" key="1">
    <citation type="submission" date="2019-11" db="EMBL/GenBank/DDBJ databases">
        <title>Strigops habroptila (kakapo) genome, bStrHab1, primary haplotype, v2.</title>
        <authorList>
            <person name="Jarvis E.D."/>
            <person name="Howard J."/>
            <person name="Rhie A."/>
            <person name="Phillippy A."/>
            <person name="Korlach J."/>
            <person name="Digby A."/>
            <person name="Iorns D."/>
            <person name="Eason D."/>
            <person name="Robertson B."/>
            <person name="Raemaekers T."/>
            <person name="Howe K."/>
            <person name="Lewin H."/>
            <person name="Damas J."/>
            <person name="Hastie A."/>
            <person name="Tracey A."/>
            <person name="Chow W."/>
            <person name="Fedrigo O."/>
        </authorList>
    </citation>
    <scope>NUCLEOTIDE SEQUENCE [LARGE SCALE GENOMIC DNA]</scope>
</reference>
<evidence type="ECO:0000313" key="2">
    <source>
        <dbReference type="Ensembl" id="ENSSHBP00005021963.1"/>
    </source>
</evidence>
<dbReference type="Ensembl" id="ENSSHBT00005026183.1">
    <property type="protein sequence ID" value="ENSSHBP00005021963.1"/>
    <property type="gene ID" value="ENSSHBG00005018567.1"/>
</dbReference>
<protein>
    <submittedName>
        <fullName evidence="2">Uncharacterized protein</fullName>
    </submittedName>
</protein>
<dbReference type="AlphaFoldDB" id="A0A672V3P9"/>
<sequence length="208" mass="22274">LPARAAATPAGCLRHRDRRGTGPVSGEPGIPQRESHTATCGAALGSAEARSIYSTPESCRETQHDVRCSSCFSRELALPCSLPLCSWRLWDRDPLFELGTAWDTQEVWDALGSAFCILQLRGCCCSRIPAGQALLCIPPLCHVSHCHVQPSCPHAGGCSPPPVEPRCSTGFRLGWCFSPWAPCSAGGTYGGRPLKPKLSNTGLSHHSR</sequence>
<evidence type="ECO:0000313" key="3">
    <source>
        <dbReference type="Proteomes" id="UP000472266"/>
    </source>
</evidence>
<reference evidence="2" key="2">
    <citation type="submission" date="2025-08" db="UniProtKB">
        <authorList>
            <consortium name="Ensembl"/>
        </authorList>
    </citation>
    <scope>IDENTIFICATION</scope>
</reference>
<evidence type="ECO:0000256" key="1">
    <source>
        <dbReference type="SAM" id="MobiDB-lite"/>
    </source>
</evidence>
<dbReference type="InParanoid" id="A0A672V3P9"/>
<dbReference type="Proteomes" id="UP000472266">
    <property type="component" value="Chromosome 12"/>
</dbReference>
<name>A0A672V3P9_STRHB</name>
<keyword evidence="3" id="KW-1185">Reference proteome</keyword>
<reference evidence="2" key="3">
    <citation type="submission" date="2025-09" db="UniProtKB">
        <authorList>
            <consortium name="Ensembl"/>
        </authorList>
    </citation>
    <scope>IDENTIFICATION</scope>
</reference>
<proteinExistence type="predicted"/>
<feature type="region of interest" description="Disordered" evidence="1">
    <location>
        <begin position="1"/>
        <end position="35"/>
    </location>
</feature>
<organism evidence="2 3">
    <name type="scientific">Strigops habroptila</name>
    <name type="common">Kakapo</name>
    <dbReference type="NCBI Taxonomy" id="2489341"/>
    <lineage>
        <taxon>Eukaryota</taxon>
        <taxon>Metazoa</taxon>
        <taxon>Chordata</taxon>
        <taxon>Craniata</taxon>
        <taxon>Vertebrata</taxon>
        <taxon>Euteleostomi</taxon>
        <taxon>Archelosauria</taxon>
        <taxon>Archosauria</taxon>
        <taxon>Dinosauria</taxon>
        <taxon>Saurischia</taxon>
        <taxon>Theropoda</taxon>
        <taxon>Coelurosauria</taxon>
        <taxon>Aves</taxon>
        <taxon>Neognathae</taxon>
        <taxon>Neoaves</taxon>
        <taxon>Telluraves</taxon>
        <taxon>Australaves</taxon>
        <taxon>Psittaciformes</taxon>
        <taxon>Psittacidae</taxon>
        <taxon>Strigops</taxon>
    </lineage>
</organism>